<gene>
    <name evidence="2" type="ORF">PRRU23_21370</name>
</gene>
<dbReference type="AlphaFoldDB" id="A0AA37HXM9"/>
<evidence type="ECO:0000313" key="3">
    <source>
        <dbReference type="Proteomes" id="UP000887043"/>
    </source>
</evidence>
<protein>
    <recommendedName>
        <fullName evidence="4">DUF4249 domain-containing protein</fullName>
    </recommendedName>
</protein>
<dbReference type="EMBL" id="BPTR01000001">
    <property type="protein sequence ID" value="GJG28437.1"/>
    <property type="molecule type" value="Genomic_DNA"/>
</dbReference>
<proteinExistence type="predicted"/>
<organism evidence="2 3">
    <name type="scientific">Segatella bryantii</name>
    <name type="common">Prevotella bryantii</name>
    <dbReference type="NCBI Taxonomy" id="77095"/>
    <lineage>
        <taxon>Bacteria</taxon>
        <taxon>Pseudomonadati</taxon>
        <taxon>Bacteroidota</taxon>
        <taxon>Bacteroidia</taxon>
        <taxon>Bacteroidales</taxon>
        <taxon>Prevotellaceae</taxon>
        <taxon>Segatella</taxon>
    </lineage>
</organism>
<dbReference type="Pfam" id="PF14054">
    <property type="entry name" value="DUF4249"/>
    <property type="match status" value="1"/>
</dbReference>
<sequence>MMMMKIQTCCILFFALLTLTGCEKTLDIDYHDTDPIVVIEGSINDENTRVRVTTTRDVTEQANRIVSDATVVLTSDIFPPDTLRYKGNGYYEGDQIGFYGEKYGLDVTVDGTTYQSTSVMQQPPTITKYEMVWQKILTEKMLYIAVTLQDIPNEPNYYFIHIYRNGIGYRWSVVRDDKNPGGELRQLFNCMTKRQMEENTDDDVLHDGDQLHIEVRSIDKNVYNYLYSLQIMDNTTTNPIANFTNGALGYFSAYSSVTYDTTVKIADATEE</sequence>
<dbReference type="PROSITE" id="PS51257">
    <property type="entry name" value="PROKAR_LIPOPROTEIN"/>
    <property type="match status" value="1"/>
</dbReference>
<feature type="chain" id="PRO_5041429949" description="DUF4249 domain-containing protein" evidence="1">
    <location>
        <begin position="21"/>
        <end position="271"/>
    </location>
</feature>
<accession>A0AA37HXM9</accession>
<comment type="caution">
    <text evidence="2">The sequence shown here is derived from an EMBL/GenBank/DDBJ whole genome shotgun (WGS) entry which is preliminary data.</text>
</comment>
<evidence type="ECO:0000313" key="2">
    <source>
        <dbReference type="EMBL" id="GJG28437.1"/>
    </source>
</evidence>
<reference evidence="2" key="1">
    <citation type="submission" date="2021-08" db="EMBL/GenBank/DDBJ databases">
        <title>Prevotella lacticifex sp. nov., isolated from rumen of cow.</title>
        <authorList>
            <person name="Shinkai T."/>
            <person name="Ikeyama N."/>
            <person name="Kumagai M."/>
            <person name="Ohmori H."/>
            <person name="Sakamoto M."/>
            <person name="Ohkuma M."/>
            <person name="Mitsumori M."/>
        </authorList>
    </citation>
    <scope>NUCLEOTIDE SEQUENCE</scope>
    <source>
        <strain evidence="2">DSM 11371</strain>
    </source>
</reference>
<dbReference type="InterPro" id="IPR025345">
    <property type="entry name" value="DUF4249"/>
</dbReference>
<evidence type="ECO:0000256" key="1">
    <source>
        <dbReference type="SAM" id="SignalP"/>
    </source>
</evidence>
<feature type="signal peptide" evidence="1">
    <location>
        <begin position="1"/>
        <end position="20"/>
    </location>
</feature>
<keyword evidence="1" id="KW-0732">Signal</keyword>
<evidence type="ECO:0008006" key="4">
    <source>
        <dbReference type="Google" id="ProtNLM"/>
    </source>
</evidence>
<dbReference type="RefSeq" id="WP_006283287.1">
    <property type="nucleotide sequence ID" value="NZ_BPTR01000001.1"/>
</dbReference>
<name>A0AA37HXM9_SEGBR</name>
<dbReference type="Proteomes" id="UP000887043">
    <property type="component" value="Unassembled WGS sequence"/>
</dbReference>